<reference evidence="4 5" key="1">
    <citation type="journal article" date="2015" name="Genome Announc.">
        <title>Expanding the biotechnology potential of lactobacilli through comparative genomics of 213 strains and associated genera.</title>
        <authorList>
            <person name="Sun Z."/>
            <person name="Harris H.M."/>
            <person name="McCann A."/>
            <person name="Guo C."/>
            <person name="Argimon S."/>
            <person name="Zhang W."/>
            <person name="Yang X."/>
            <person name="Jeffery I.B."/>
            <person name="Cooney J.C."/>
            <person name="Kagawa T.F."/>
            <person name="Liu W."/>
            <person name="Song Y."/>
            <person name="Salvetti E."/>
            <person name="Wrobel A."/>
            <person name="Rasinkangas P."/>
            <person name="Parkhill J."/>
            <person name="Rea M.C."/>
            <person name="O'Sullivan O."/>
            <person name="Ritari J."/>
            <person name="Douillard F.P."/>
            <person name="Paul Ross R."/>
            <person name="Yang R."/>
            <person name="Briner A.E."/>
            <person name="Felis G.E."/>
            <person name="de Vos W.M."/>
            <person name="Barrangou R."/>
            <person name="Klaenhammer T.R."/>
            <person name="Caufield P.W."/>
            <person name="Cui Y."/>
            <person name="Zhang H."/>
            <person name="O'Toole P.W."/>
        </authorList>
    </citation>
    <scope>NUCLEOTIDE SEQUENCE [LARGE SCALE GENOMIC DNA]</scope>
    <source>
        <strain evidence="4 5">DSM 19674</strain>
    </source>
</reference>
<dbReference type="InterPro" id="IPR001155">
    <property type="entry name" value="OxRdtase_FMN_N"/>
</dbReference>
<dbReference type="InterPro" id="IPR013785">
    <property type="entry name" value="Aldolase_TIM"/>
</dbReference>
<dbReference type="PANTHER" id="PTHR43656">
    <property type="entry name" value="BINDING OXIDOREDUCTASE, PUTATIVE (AFU_ORTHOLOGUE AFUA_2G08260)-RELATED"/>
    <property type="match status" value="1"/>
</dbReference>
<protein>
    <recommendedName>
        <fullName evidence="3">NADH:flavin oxidoreductase/NADH oxidase N-terminal domain-containing protein</fullName>
    </recommendedName>
</protein>
<dbReference type="GO" id="GO:0016491">
    <property type="term" value="F:oxidoreductase activity"/>
    <property type="evidence" value="ECO:0007669"/>
    <property type="project" value="UniProtKB-KW"/>
</dbReference>
<organism evidence="4 5">
    <name type="scientific">Companilactobacillus bobalius DSM 19674</name>
    <dbReference type="NCBI Taxonomy" id="1423788"/>
    <lineage>
        <taxon>Bacteria</taxon>
        <taxon>Bacillati</taxon>
        <taxon>Bacillota</taxon>
        <taxon>Bacilli</taxon>
        <taxon>Lactobacillales</taxon>
        <taxon>Lactobacillaceae</taxon>
        <taxon>Companilactobacillus</taxon>
        <taxon>Companilactobacillus bobalius</taxon>
    </lineage>
</organism>
<dbReference type="RefSeq" id="WP_056951956.1">
    <property type="nucleotide sequence ID" value="NZ_AZDY01000037.1"/>
</dbReference>
<dbReference type="PANTHER" id="PTHR43656:SF2">
    <property type="entry name" value="BINDING OXIDOREDUCTASE, PUTATIVE (AFU_ORTHOLOGUE AFUA_2G08260)-RELATED"/>
    <property type="match status" value="1"/>
</dbReference>
<gene>
    <name evidence="4" type="ORF">FC78_GL001634</name>
</gene>
<keyword evidence="1" id="KW-0285">Flavoprotein</keyword>
<dbReference type="STRING" id="1423788.FC78_GL001634"/>
<dbReference type="Proteomes" id="UP000051515">
    <property type="component" value="Unassembled WGS sequence"/>
</dbReference>
<keyword evidence="5" id="KW-1185">Reference proteome</keyword>
<dbReference type="PATRIC" id="fig|1423788.3.peg.1685"/>
<evidence type="ECO:0000313" key="4">
    <source>
        <dbReference type="EMBL" id="KRK82831.1"/>
    </source>
</evidence>
<accession>A0A0R1KHB4</accession>
<name>A0A0R1KHB4_9LACO</name>
<dbReference type="CDD" id="cd04733">
    <property type="entry name" value="OYE_like_2_FMN"/>
    <property type="match status" value="1"/>
</dbReference>
<feature type="domain" description="NADH:flavin oxidoreductase/NADH oxidase N-terminal" evidence="3">
    <location>
        <begin position="4"/>
        <end position="331"/>
    </location>
</feature>
<dbReference type="SUPFAM" id="SSF51395">
    <property type="entry name" value="FMN-linked oxidoreductases"/>
    <property type="match status" value="1"/>
</dbReference>
<dbReference type="AlphaFoldDB" id="A0A0R1KHB4"/>
<dbReference type="Pfam" id="PF00724">
    <property type="entry name" value="Oxidored_FMN"/>
    <property type="match status" value="1"/>
</dbReference>
<dbReference type="InterPro" id="IPR051799">
    <property type="entry name" value="NADH_flavin_oxidoreductase"/>
</dbReference>
<evidence type="ECO:0000256" key="1">
    <source>
        <dbReference type="ARBA" id="ARBA00022630"/>
    </source>
</evidence>
<evidence type="ECO:0000256" key="2">
    <source>
        <dbReference type="ARBA" id="ARBA00023002"/>
    </source>
</evidence>
<proteinExistence type="predicted"/>
<dbReference type="OrthoDB" id="9772736at2"/>
<evidence type="ECO:0000259" key="3">
    <source>
        <dbReference type="Pfam" id="PF00724"/>
    </source>
</evidence>
<dbReference type="Gene3D" id="3.20.20.70">
    <property type="entry name" value="Aldolase class I"/>
    <property type="match status" value="1"/>
</dbReference>
<dbReference type="GO" id="GO:0010181">
    <property type="term" value="F:FMN binding"/>
    <property type="evidence" value="ECO:0007669"/>
    <property type="project" value="InterPro"/>
</dbReference>
<sequence length="404" mass="44599">MTTIFTPLTLKNGTTIKNRFAKAALSETLGDKNCQPTKELISLYQKWAQGGTGLLITGNVMIDRNARGEYGNIVVDRQQDLNLLKKWALAGTTNDTKIFMQLNHPGKQSPKTISKQPVAPSAVPMTGSNGFAFNTPRALSIEEIKQIINKFIEAAAIAQQAGFSGVEIHAAHGYLLNQFLSPHDNQRNDEYGGTLENRMRILTEIYTGIREKVGRDFPIALKINSSDFRSDGFSKEDSLQVIQKMDQLGIDLIEISGGNYENPKMQGIGKGAFFIDYAQKVKQTISTPIVVTGGFNTSTGMENAVQNNETDFIGLARPLVMVPDLPNQLKWGNFTSVKLHHLTTGSKKLDKKVGSLIGLSFYQQQMLRIAEGKEIQHTTNAWGALLFSLKHQGLSALMPQRDKE</sequence>
<evidence type="ECO:0000313" key="5">
    <source>
        <dbReference type="Proteomes" id="UP000051515"/>
    </source>
</evidence>
<comment type="caution">
    <text evidence="4">The sequence shown here is derived from an EMBL/GenBank/DDBJ whole genome shotgun (WGS) entry which is preliminary data.</text>
</comment>
<keyword evidence="2" id="KW-0560">Oxidoreductase</keyword>
<dbReference type="EMBL" id="AZDY01000037">
    <property type="protein sequence ID" value="KRK82831.1"/>
    <property type="molecule type" value="Genomic_DNA"/>
</dbReference>